<feature type="signal peptide" evidence="2">
    <location>
        <begin position="1"/>
        <end position="25"/>
    </location>
</feature>
<feature type="region of interest" description="Disordered" evidence="1">
    <location>
        <begin position="302"/>
        <end position="322"/>
    </location>
</feature>
<protein>
    <submittedName>
        <fullName evidence="3">Uncharacterized protein</fullName>
    </submittedName>
</protein>
<dbReference type="KEGG" id="sva:SVA_3533"/>
<evidence type="ECO:0000256" key="1">
    <source>
        <dbReference type="SAM" id="MobiDB-lite"/>
    </source>
</evidence>
<accession>A0A1B4V955</accession>
<dbReference type="RefSeq" id="WP_096462403.1">
    <property type="nucleotide sequence ID" value="NZ_AP014936.1"/>
</dbReference>
<proteinExistence type="predicted"/>
<reference evidence="3 4" key="1">
    <citation type="submission" date="2015-08" db="EMBL/GenBank/DDBJ databases">
        <title>Complete genome sequence of Sulfurifustis variabilis.</title>
        <authorList>
            <person name="Miura A."/>
            <person name="Kojima H."/>
            <person name="Fukui M."/>
        </authorList>
    </citation>
    <scope>NUCLEOTIDE SEQUENCE [LARGE SCALE GENOMIC DNA]</scope>
    <source>
        <strain evidence="4">skN76</strain>
    </source>
</reference>
<evidence type="ECO:0000313" key="4">
    <source>
        <dbReference type="Proteomes" id="UP000218899"/>
    </source>
</evidence>
<feature type="chain" id="PRO_5008571276" evidence="2">
    <location>
        <begin position="26"/>
        <end position="349"/>
    </location>
</feature>
<gene>
    <name evidence="3" type="ORF">SVA_3533</name>
</gene>
<keyword evidence="2" id="KW-0732">Signal</keyword>
<feature type="compositionally biased region" description="Acidic residues" evidence="1">
    <location>
        <begin position="306"/>
        <end position="316"/>
    </location>
</feature>
<evidence type="ECO:0000313" key="3">
    <source>
        <dbReference type="EMBL" id="BAU50069.1"/>
    </source>
</evidence>
<evidence type="ECO:0000256" key="2">
    <source>
        <dbReference type="SAM" id="SignalP"/>
    </source>
</evidence>
<keyword evidence="4" id="KW-1185">Reference proteome</keyword>
<dbReference type="EMBL" id="AP014936">
    <property type="protein sequence ID" value="BAU50069.1"/>
    <property type="molecule type" value="Genomic_DNA"/>
</dbReference>
<name>A0A1B4V955_9GAMM</name>
<dbReference type="Proteomes" id="UP000218899">
    <property type="component" value="Chromosome"/>
</dbReference>
<sequence length="349" mass="38134">MSLNKIFGIFSVGLSLAMCVNNARAEQGEGTVRDPLTGKYIDHVYRDWQEGVVLNPETGDYTVTYKGSQGFFAEVIFVPATKIDSTLKSKFKDSRDSNGIRYSYKVKNGVGSKQNIDQLITLVSNVTPGSLEAPQRWEAHAIPQPPSQGPNLILSWTYFGGEYLSGLAPGKSLAGLSLESSDLPGIALVKISGAAPTTEWLGHYPVGVVGDQMEEIEKNNHIPRFAAVPKIPVGQPFDPALTLTGLQKHVNQDLVSMKLVDPVFASQLDRGLQAAIDAAKINNTKALKDHLKDLRHVLKREHGDVDKEDDEDDDGDGDKVKKPGLIDKLAARVLDFDIKYVEKRISGKN</sequence>
<dbReference type="AlphaFoldDB" id="A0A1B4V955"/>
<organism evidence="3 4">
    <name type="scientific">Sulfurifustis variabilis</name>
    <dbReference type="NCBI Taxonomy" id="1675686"/>
    <lineage>
        <taxon>Bacteria</taxon>
        <taxon>Pseudomonadati</taxon>
        <taxon>Pseudomonadota</taxon>
        <taxon>Gammaproteobacteria</taxon>
        <taxon>Acidiferrobacterales</taxon>
        <taxon>Acidiferrobacteraceae</taxon>
        <taxon>Sulfurifustis</taxon>
    </lineage>
</organism>